<dbReference type="AlphaFoldDB" id="A0AAN7BUR6"/>
<comment type="caution">
    <text evidence="5">The sequence shown here is derived from an EMBL/GenBank/DDBJ whole genome shotgun (WGS) entry which is preliminary data.</text>
</comment>
<feature type="region of interest" description="Disordered" evidence="1">
    <location>
        <begin position="389"/>
        <end position="413"/>
    </location>
</feature>
<feature type="transmembrane region" description="Helical" evidence="2">
    <location>
        <begin position="318"/>
        <end position="351"/>
    </location>
</feature>
<evidence type="ECO:0000259" key="4">
    <source>
        <dbReference type="Pfam" id="PF24854"/>
    </source>
</evidence>
<feature type="compositionally biased region" description="Basic residues" evidence="1">
    <location>
        <begin position="138"/>
        <end position="147"/>
    </location>
</feature>
<accession>A0AAN7BUR6</accession>
<evidence type="ECO:0000256" key="2">
    <source>
        <dbReference type="SAM" id="Phobius"/>
    </source>
</evidence>
<dbReference type="Proteomes" id="UP001301958">
    <property type="component" value="Unassembled WGS sequence"/>
</dbReference>
<name>A0AAN7BUR6_9PEZI</name>
<organism evidence="5 6">
    <name type="scientific">Podospora fimiseda</name>
    <dbReference type="NCBI Taxonomy" id="252190"/>
    <lineage>
        <taxon>Eukaryota</taxon>
        <taxon>Fungi</taxon>
        <taxon>Dikarya</taxon>
        <taxon>Ascomycota</taxon>
        <taxon>Pezizomycotina</taxon>
        <taxon>Sordariomycetes</taxon>
        <taxon>Sordariomycetidae</taxon>
        <taxon>Sordariales</taxon>
        <taxon>Podosporaceae</taxon>
        <taxon>Podospora</taxon>
    </lineage>
</organism>
<evidence type="ECO:0000313" key="6">
    <source>
        <dbReference type="Proteomes" id="UP001301958"/>
    </source>
</evidence>
<feature type="domain" description="DUF7728" evidence="4">
    <location>
        <begin position="46"/>
        <end position="218"/>
    </location>
</feature>
<evidence type="ECO:0000313" key="5">
    <source>
        <dbReference type="EMBL" id="KAK4229964.1"/>
    </source>
</evidence>
<dbReference type="PANTHER" id="PTHR40622:SF1">
    <property type="match status" value="1"/>
</dbReference>
<reference evidence="5" key="2">
    <citation type="submission" date="2023-05" db="EMBL/GenBank/DDBJ databases">
        <authorList>
            <consortium name="Lawrence Berkeley National Laboratory"/>
            <person name="Steindorff A."/>
            <person name="Hensen N."/>
            <person name="Bonometti L."/>
            <person name="Westerberg I."/>
            <person name="Brannstrom I.O."/>
            <person name="Guillou S."/>
            <person name="Cros-Aarteil S."/>
            <person name="Calhoun S."/>
            <person name="Haridas S."/>
            <person name="Kuo A."/>
            <person name="Mondo S."/>
            <person name="Pangilinan J."/>
            <person name="Riley R."/>
            <person name="Labutti K."/>
            <person name="Andreopoulos B."/>
            <person name="Lipzen A."/>
            <person name="Chen C."/>
            <person name="Yanf M."/>
            <person name="Daum C."/>
            <person name="Ng V."/>
            <person name="Clum A."/>
            <person name="Ohm R."/>
            <person name="Martin F."/>
            <person name="Silar P."/>
            <person name="Natvig D."/>
            <person name="Lalanne C."/>
            <person name="Gautier V."/>
            <person name="Ament-Velasquez S.L."/>
            <person name="Kruys A."/>
            <person name="Hutchinson M.I."/>
            <person name="Powell A.J."/>
            <person name="Barry K."/>
            <person name="Miller A.N."/>
            <person name="Grigoriev I.V."/>
            <person name="Debuchy R."/>
            <person name="Gladieux P."/>
            <person name="Thoren M.H."/>
            <person name="Johannesson H."/>
        </authorList>
    </citation>
    <scope>NUCLEOTIDE SEQUENCE</scope>
    <source>
        <strain evidence="5">CBS 990.96</strain>
    </source>
</reference>
<keyword evidence="2" id="KW-0812">Transmembrane</keyword>
<dbReference type="InterPro" id="IPR056145">
    <property type="entry name" value="DUF7728"/>
</dbReference>
<protein>
    <recommendedName>
        <fullName evidence="4">DUF7728 domain-containing protein</fullName>
    </recommendedName>
</protein>
<feature type="signal peptide" evidence="3">
    <location>
        <begin position="1"/>
        <end position="20"/>
    </location>
</feature>
<feature type="region of interest" description="Disordered" evidence="1">
    <location>
        <begin position="122"/>
        <end position="168"/>
    </location>
</feature>
<feature type="chain" id="PRO_5042916527" description="DUF7728 domain-containing protein" evidence="3">
    <location>
        <begin position="21"/>
        <end position="413"/>
    </location>
</feature>
<evidence type="ECO:0000256" key="1">
    <source>
        <dbReference type="SAM" id="MobiDB-lite"/>
    </source>
</evidence>
<keyword evidence="6" id="KW-1185">Reference proteome</keyword>
<sequence>MLIKSVTVAAGLLAVPAAHAFLIPPSLSETDVKIADALDTLPAVAKSQAIELECPGCPILLKDKHGHDIQIHTHRPNHLELVFSIDSRPDGDHLMVNDFELYPSADPLQAPLMAPQVFDKDETRHKHHDEHDDDGEHHRKKRPHHRRPEPQPQRLGFAASIGSSGYGTPDGTFSSVQVDLQILGVGTFPVGNDIPSVKVNLMESSGKLVMSTVEKIAPENTKEDNEAEQCTNVWCAWMAAARERMAKFRKMHGLGGCHGKGGMGMDHSAPPAMDGHHAHNHHENHGQPEFIQGDEHMPTPPTHELTWGRLLKNITWHILLPVAIGVIAGIAISLIGMAVGTVIVSLWRFFVRRKSCSSRRHSRRHTCHKASHGEVAVVAEEKAGLMAVDETEDFPPPPPAYDEAEDVKKPAQV</sequence>
<proteinExistence type="predicted"/>
<dbReference type="EMBL" id="MU865303">
    <property type="protein sequence ID" value="KAK4229964.1"/>
    <property type="molecule type" value="Genomic_DNA"/>
</dbReference>
<keyword evidence="3" id="KW-0732">Signal</keyword>
<keyword evidence="2" id="KW-0472">Membrane</keyword>
<dbReference type="Pfam" id="PF24854">
    <property type="entry name" value="DUF7728"/>
    <property type="match status" value="1"/>
</dbReference>
<keyword evidence="2" id="KW-1133">Transmembrane helix</keyword>
<reference evidence="5" key="1">
    <citation type="journal article" date="2023" name="Mol. Phylogenet. Evol.">
        <title>Genome-scale phylogeny and comparative genomics of the fungal order Sordariales.</title>
        <authorList>
            <person name="Hensen N."/>
            <person name="Bonometti L."/>
            <person name="Westerberg I."/>
            <person name="Brannstrom I.O."/>
            <person name="Guillou S."/>
            <person name="Cros-Aarteil S."/>
            <person name="Calhoun S."/>
            <person name="Haridas S."/>
            <person name="Kuo A."/>
            <person name="Mondo S."/>
            <person name="Pangilinan J."/>
            <person name="Riley R."/>
            <person name="LaButti K."/>
            <person name="Andreopoulos B."/>
            <person name="Lipzen A."/>
            <person name="Chen C."/>
            <person name="Yan M."/>
            <person name="Daum C."/>
            <person name="Ng V."/>
            <person name="Clum A."/>
            <person name="Steindorff A."/>
            <person name="Ohm R.A."/>
            <person name="Martin F."/>
            <person name="Silar P."/>
            <person name="Natvig D.O."/>
            <person name="Lalanne C."/>
            <person name="Gautier V."/>
            <person name="Ament-Velasquez S.L."/>
            <person name="Kruys A."/>
            <person name="Hutchinson M.I."/>
            <person name="Powell A.J."/>
            <person name="Barry K."/>
            <person name="Miller A.N."/>
            <person name="Grigoriev I.V."/>
            <person name="Debuchy R."/>
            <person name="Gladieux P."/>
            <person name="Hiltunen Thoren M."/>
            <person name="Johannesson H."/>
        </authorList>
    </citation>
    <scope>NUCLEOTIDE SEQUENCE</scope>
    <source>
        <strain evidence="5">CBS 990.96</strain>
    </source>
</reference>
<dbReference type="PANTHER" id="PTHR40622">
    <property type="match status" value="1"/>
</dbReference>
<gene>
    <name evidence="5" type="ORF">QBC38DRAFT_70200</name>
</gene>
<evidence type="ECO:0000256" key="3">
    <source>
        <dbReference type="SAM" id="SignalP"/>
    </source>
</evidence>